<dbReference type="SMART" id="SM00465">
    <property type="entry name" value="GIYc"/>
    <property type="match status" value="1"/>
</dbReference>
<dbReference type="PANTHER" id="PTHR34477">
    <property type="entry name" value="UPF0213 PROTEIN YHBQ"/>
    <property type="match status" value="1"/>
</dbReference>
<dbReference type="Proteomes" id="UP000185924">
    <property type="component" value="Unassembled WGS sequence"/>
</dbReference>
<dbReference type="SUPFAM" id="SSF82771">
    <property type="entry name" value="GIY-YIG endonuclease"/>
    <property type="match status" value="1"/>
</dbReference>
<dbReference type="AlphaFoldDB" id="A0A1N6XBW8"/>
<evidence type="ECO:0000313" key="3">
    <source>
        <dbReference type="EMBL" id="SIQ99854.1"/>
    </source>
</evidence>
<dbReference type="PROSITE" id="PS50164">
    <property type="entry name" value="GIY_YIG"/>
    <property type="match status" value="1"/>
</dbReference>
<dbReference type="CDD" id="cd10448">
    <property type="entry name" value="GIY-YIG_unchar_3"/>
    <property type="match status" value="1"/>
</dbReference>
<keyword evidence="3" id="KW-0378">Hydrolase</keyword>
<dbReference type="Gene3D" id="3.40.1440.10">
    <property type="entry name" value="GIY-YIG endonuclease"/>
    <property type="match status" value="1"/>
</dbReference>
<feature type="domain" description="GIY-YIG" evidence="2">
    <location>
        <begin position="4"/>
        <end position="82"/>
    </location>
</feature>
<organism evidence="3 4">
    <name type="scientific">Pontibacter lucknowensis</name>
    <dbReference type="NCBI Taxonomy" id="1077936"/>
    <lineage>
        <taxon>Bacteria</taxon>
        <taxon>Pseudomonadati</taxon>
        <taxon>Bacteroidota</taxon>
        <taxon>Cytophagia</taxon>
        <taxon>Cytophagales</taxon>
        <taxon>Hymenobacteraceae</taxon>
        <taxon>Pontibacter</taxon>
    </lineage>
</organism>
<evidence type="ECO:0000313" key="4">
    <source>
        <dbReference type="Proteomes" id="UP000185924"/>
    </source>
</evidence>
<dbReference type="OrthoDB" id="1495241at2"/>
<dbReference type="InterPro" id="IPR035901">
    <property type="entry name" value="GIY-YIG_endonuc_sf"/>
</dbReference>
<reference evidence="4" key="1">
    <citation type="submission" date="2017-01" db="EMBL/GenBank/DDBJ databases">
        <authorList>
            <person name="Varghese N."/>
            <person name="Submissions S."/>
        </authorList>
    </citation>
    <scope>NUCLEOTIDE SEQUENCE [LARGE SCALE GENOMIC DNA]</scope>
    <source>
        <strain evidence="4">DM9</strain>
    </source>
</reference>
<dbReference type="RefSeq" id="WP_076421997.1">
    <property type="nucleotide sequence ID" value="NZ_FTNM01000002.1"/>
</dbReference>
<dbReference type="InterPro" id="IPR050190">
    <property type="entry name" value="UPF0213_domain"/>
</dbReference>
<dbReference type="Pfam" id="PF01541">
    <property type="entry name" value="GIY-YIG"/>
    <property type="match status" value="1"/>
</dbReference>
<accession>A0A1N6XBW8</accession>
<evidence type="ECO:0000256" key="1">
    <source>
        <dbReference type="ARBA" id="ARBA00007435"/>
    </source>
</evidence>
<dbReference type="PANTHER" id="PTHR34477:SF5">
    <property type="entry name" value="BSL5627 PROTEIN"/>
    <property type="match status" value="1"/>
</dbReference>
<dbReference type="InterPro" id="IPR000305">
    <property type="entry name" value="GIY-YIG_endonuc"/>
</dbReference>
<keyword evidence="3" id="KW-0255">Endonuclease</keyword>
<dbReference type="STRING" id="1077936.SAMN05421545_2056"/>
<dbReference type="GO" id="GO:0004519">
    <property type="term" value="F:endonuclease activity"/>
    <property type="evidence" value="ECO:0007669"/>
    <property type="project" value="UniProtKB-KW"/>
</dbReference>
<proteinExistence type="inferred from homology"/>
<keyword evidence="3" id="KW-0540">Nuclease</keyword>
<dbReference type="EMBL" id="FTNM01000002">
    <property type="protein sequence ID" value="SIQ99854.1"/>
    <property type="molecule type" value="Genomic_DNA"/>
</dbReference>
<name>A0A1N6XBW8_9BACT</name>
<gene>
    <name evidence="3" type="ORF">SAMN05421545_2056</name>
</gene>
<protein>
    <submittedName>
        <fullName evidence="3">Putative endonuclease</fullName>
    </submittedName>
</protein>
<evidence type="ECO:0000259" key="2">
    <source>
        <dbReference type="PROSITE" id="PS50164"/>
    </source>
</evidence>
<comment type="similarity">
    <text evidence="1">Belongs to the UPF0213 family.</text>
</comment>
<keyword evidence="4" id="KW-1185">Reference proteome</keyword>
<sequence>MKSHNYFVYITTNPSKTVLYVGVTNDLVHRLEQHKENRGKPETFAGRYFCYKLLYYERYTYVQHAIDREKELKSWSREKKVDLIKSENPYLRFLRADP</sequence>